<dbReference type="PANTHER" id="PTHR45566:SF2">
    <property type="entry name" value="NARL SUBFAMILY"/>
    <property type="match status" value="1"/>
</dbReference>
<dbReference type="PROSITE" id="PS50043">
    <property type="entry name" value="HTH_LUXR_2"/>
    <property type="match status" value="1"/>
</dbReference>
<dbReference type="AlphaFoldDB" id="U3APF1"/>
<dbReference type="Gene3D" id="1.10.10.10">
    <property type="entry name" value="Winged helix-like DNA-binding domain superfamily/Winged helix DNA-binding domain"/>
    <property type="match status" value="1"/>
</dbReference>
<dbReference type="STRING" id="1337093.MBELCI_2670"/>
<dbReference type="RefSeq" id="WP_021694719.1">
    <property type="nucleotide sequence ID" value="NZ_BATB01000042.1"/>
</dbReference>
<dbReference type="InterPro" id="IPR001789">
    <property type="entry name" value="Sig_transdc_resp-reg_receiver"/>
</dbReference>
<evidence type="ECO:0000313" key="7">
    <source>
        <dbReference type="Proteomes" id="UP000016566"/>
    </source>
</evidence>
<gene>
    <name evidence="6" type="ORF">MBELCI_2670</name>
</gene>
<organism evidence="6 7">
    <name type="scientific">Limimaricola cinnabarinus LL-001</name>
    <dbReference type="NCBI Taxonomy" id="1337093"/>
    <lineage>
        <taxon>Bacteria</taxon>
        <taxon>Pseudomonadati</taxon>
        <taxon>Pseudomonadota</taxon>
        <taxon>Alphaproteobacteria</taxon>
        <taxon>Rhodobacterales</taxon>
        <taxon>Paracoccaceae</taxon>
        <taxon>Limimaricola</taxon>
    </lineage>
</organism>
<keyword evidence="1 3" id="KW-0597">Phosphoprotein</keyword>
<dbReference type="PRINTS" id="PR00038">
    <property type="entry name" value="HTHLUXR"/>
</dbReference>
<dbReference type="Pfam" id="PF00072">
    <property type="entry name" value="Response_reg"/>
    <property type="match status" value="1"/>
</dbReference>
<dbReference type="InterPro" id="IPR000792">
    <property type="entry name" value="Tscrpt_reg_LuxR_C"/>
</dbReference>
<name>U3APF1_9RHOB</name>
<dbReference type="GO" id="GO:0000160">
    <property type="term" value="P:phosphorelay signal transduction system"/>
    <property type="evidence" value="ECO:0007669"/>
    <property type="project" value="InterPro"/>
</dbReference>
<evidence type="ECO:0000313" key="6">
    <source>
        <dbReference type="EMBL" id="GAD56618.1"/>
    </source>
</evidence>
<dbReference type="Pfam" id="PF00196">
    <property type="entry name" value="GerE"/>
    <property type="match status" value="1"/>
</dbReference>
<dbReference type="InterPro" id="IPR036388">
    <property type="entry name" value="WH-like_DNA-bd_sf"/>
</dbReference>
<evidence type="ECO:0000256" key="2">
    <source>
        <dbReference type="ARBA" id="ARBA00023125"/>
    </source>
</evidence>
<dbReference type="OrthoDB" id="9814495at2"/>
<feature type="modified residue" description="4-aspartylphosphate" evidence="3">
    <location>
        <position position="66"/>
    </location>
</feature>
<evidence type="ECO:0000256" key="3">
    <source>
        <dbReference type="PROSITE-ProRule" id="PRU00169"/>
    </source>
</evidence>
<feature type="domain" description="HTH luxR-type" evidence="4">
    <location>
        <begin position="154"/>
        <end position="219"/>
    </location>
</feature>
<dbReference type="SUPFAM" id="SSF52172">
    <property type="entry name" value="CheY-like"/>
    <property type="match status" value="1"/>
</dbReference>
<dbReference type="GO" id="GO:0003677">
    <property type="term" value="F:DNA binding"/>
    <property type="evidence" value="ECO:0007669"/>
    <property type="project" value="UniProtKB-KW"/>
</dbReference>
<dbReference type="PROSITE" id="PS50110">
    <property type="entry name" value="RESPONSE_REGULATORY"/>
    <property type="match status" value="1"/>
</dbReference>
<reference evidence="6" key="1">
    <citation type="journal article" date="2013" name="Genome Announc.">
        <title>Draft Genome Sequence of Loktanella cinnabarina LL-001T, Isolated from Deep-Sea Floor Sediment.</title>
        <authorList>
            <person name="Nishi S."/>
            <person name="Tsubouchi T."/>
            <person name="Takaki Y."/>
            <person name="Koyanagi R."/>
            <person name="Satoh N."/>
            <person name="Maruyama T."/>
            <person name="Hatada Y."/>
        </authorList>
    </citation>
    <scope>NUCLEOTIDE SEQUENCE [LARGE SCALE GENOMIC DNA]</scope>
    <source>
        <strain evidence="6">LL-001</strain>
    </source>
</reference>
<dbReference type="Gene3D" id="3.40.50.2300">
    <property type="match status" value="1"/>
</dbReference>
<dbReference type="CDD" id="cd06170">
    <property type="entry name" value="LuxR_C_like"/>
    <property type="match status" value="1"/>
</dbReference>
<dbReference type="EMBL" id="BATB01000042">
    <property type="protein sequence ID" value="GAD56618.1"/>
    <property type="molecule type" value="Genomic_DNA"/>
</dbReference>
<dbReference type="InterPro" id="IPR011006">
    <property type="entry name" value="CheY-like_superfamily"/>
</dbReference>
<dbReference type="eggNOG" id="COG2197">
    <property type="taxonomic scope" value="Bacteria"/>
</dbReference>
<dbReference type="CDD" id="cd17535">
    <property type="entry name" value="REC_NarL-like"/>
    <property type="match status" value="1"/>
</dbReference>
<dbReference type="SMART" id="SM00421">
    <property type="entry name" value="HTH_LUXR"/>
    <property type="match status" value="1"/>
</dbReference>
<dbReference type="InterPro" id="IPR051015">
    <property type="entry name" value="EvgA-like"/>
</dbReference>
<evidence type="ECO:0000259" key="5">
    <source>
        <dbReference type="PROSITE" id="PS50110"/>
    </source>
</evidence>
<evidence type="ECO:0000256" key="1">
    <source>
        <dbReference type="ARBA" id="ARBA00022553"/>
    </source>
</evidence>
<keyword evidence="7" id="KW-1185">Reference proteome</keyword>
<dbReference type="SMART" id="SM00448">
    <property type="entry name" value="REC"/>
    <property type="match status" value="1"/>
</dbReference>
<dbReference type="SUPFAM" id="SSF46894">
    <property type="entry name" value="C-terminal effector domain of the bipartite response regulators"/>
    <property type="match status" value="1"/>
</dbReference>
<dbReference type="PANTHER" id="PTHR45566">
    <property type="entry name" value="HTH-TYPE TRANSCRIPTIONAL REGULATOR YHJB-RELATED"/>
    <property type="match status" value="1"/>
</dbReference>
<feature type="domain" description="Response regulatory" evidence="5">
    <location>
        <begin position="14"/>
        <end position="131"/>
    </location>
</feature>
<keyword evidence="2" id="KW-0238">DNA-binding</keyword>
<proteinExistence type="predicted"/>
<dbReference type="InterPro" id="IPR016032">
    <property type="entry name" value="Sig_transdc_resp-reg_C-effctor"/>
</dbReference>
<accession>U3APF1</accession>
<dbReference type="Proteomes" id="UP000016566">
    <property type="component" value="Unassembled WGS sequence"/>
</dbReference>
<evidence type="ECO:0000259" key="4">
    <source>
        <dbReference type="PROSITE" id="PS50043"/>
    </source>
</evidence>
<dbReference type="PROSITE" id="PS00622">
    <property type="entry name" value="HTH_LUXR_1"/>
    <property type="match status" value="1"/>
</dbReference>
<dbReference type="GO" id="GO:0006355">
    <property type="term" value="P:regulation of DNA-templated transcription"/>
    <property type="evidence" value="ECO:0007669"/>
    <property type="project" value="InterPro"/>
</dbReference>
<comment type="caution">
    <text evidence="6">The sequence shown here is derived from an EMBL/GenBank/DDBJ whole genome shotgun (WGS) entry which is preliminary data.</text>
</comment>
<protein>
    <submittedName>
        <fullName evidence="6">Transcriptional regulator, LuxR family</fullName>
    </submittedName>
</protein>
<sequence length="231" mass="24956">MAQEKLQAETAFRHALVIDDHPLFCDALGLTLRHFAGIERIDTADRLEAALARLGAGEKPDVILLDLHLPDVSGLDGLVRLRRVAGSAPIVVVSSLADRQVVSAAIRAGARGFVPKHSDREVFLTAFRIIAAGGLYLPEGMDLPDAPGRGYEDALDRLAQLTPQQATILHRICCGAMNKQIAYDLSIAETTVKAHVTSIMRKLGVQTRTQAVLLAKEASFGNMLPDPPLRQ</sequence>
<dbReference type="InterPro" id="IPR058245">
    <property type="entry name" value="NreC/VraR/RcsB-like_REC"/>
</dbReference>